<dbReference type="GO" id="GO:0050385">
    <property type="term" value="F:ureidoglycolate lyase activity"/>
    <property type="evidence" value="ECO:0007669"/>
    <property type="project" value="UniProtKB-EC"/>
</dbReference>
<organism evidence="5 6">
    <name type="scientific">Pseudoalteromonas denitrificans DSM 6059</name>
    <dbReference type="NCBI Taxonomy" id="1123010"/>
    <lineage>
        <taxon>Bacteria</taxon>
        <taxon>Pseudomonadati</taxon>
        <taxon>Pseudomonadota</taxon>
        <taxon>Gammaproteobacteria</taxon>
        <taxon>Alteromonadales</taxon>
        <taxon>Pseudoalteromonadaceae</taxon>
        <taxon>Pseudoalteromonas</taxon>
    </lineage>
</organism>
<dbReference type="PIRSF" id="PIRSF017306">
    <property type="entry name" value="Ureidogly_hydro"/>
    <property type="match status" value="1"/>
</dbReference>
<comment type="subunit">
    <text evidence="1">Homodimer.</text>
</comment>
<evidence type="ECO:0000313" key="6">
    <source>
        <dbReference type="Proteomes" id="UP000198862"/>
    </source>
</evidence>
<evidence type="ECO:0000256" key="3">
    <source>
        <dbReference type="ARBA" id="ARBA00023239"/>
    </source>
</evidence>
<dbReference type="RefSeq" id="WP_091983745.1">
    <property type="nucleotide sequence ID" value="NZ_FOLO01000015.1"/>
</dbReference>
<dbReference type="GO" id="GO:0004848">
    <property type="term" value="F:ureidoglycolate hydrolase activity"/>
    <property type="evidence" value="ECO:0007669"/>
    <property type="project" value="InterPro"/>
</dbReference>
<keyword evidence="2" id="KW-0659">Purine metabolism</keyword>
<dbReference type="CDD" id="cd20298">
    <property type="entry name" value="cupin_UAH"/>
    <property type="match status" value="1"/>
</dbReference>
<proteinExistence type="predicted"/>
<dbReference type="GO" id="GO:0000256">
    <property type="term" value="P:allantoin catabolic process"/>
    <property type="evidence" value="ECO:0007669"/>
    <property type="project" value="InterPro"/>
</dbReference>
<dbReference type="Proteomes" id="UP000198862">
    <property type="component" value="Unassembled WGS sequence"/>
</dbReference>
<dbReference type="NCBIfam" id="NF009932">
    <property type="entry name" value="PRK13395.1"/>
    <property type="match status" value="1"/>
</dbReference>
<dbReference type="AlphaFoldDB" id="A0A1I1LE35"/>
<dbReference type="GO" id="GO:0006144">
    <property type="term" value="P:purine nucleobase metabolic process"/>
    <property type="evidence" value="ECO:0007669"/>
    <property type="project" value="UniProtKB-KW"/>
</dbReference>
<dbReference type="Pfam" id="PF04115">
    <property type="entry name" value="Ureidogly_lyase"/>
    <property type="match status" value="1"/>
</dbReference>
<evidence type="ECO:0000256" key="4">
    <source>
        <dbReference type="ARBA" id="ARBA00047684"/>
    </source>
</evidence>
<dbReference type="Gene3D" id="2.60.120.480">
    <property type="entry name" value="Ureidoglycolate hydrolase"/>
    <property type="match status" value="1"/>
</dbReference>
<dbReference type="OrthoDB" id="9804602at2"/>
<evidence type="ECO:0000313" key="5">
    <source>
        <dbReference type="EMBL" id="SFC68643.1"/>
    </source>
</evidence>
<dbReference type="PANTHER" id="PTHR21221">
    <property type="entry name" value="UREIDOGLYCOLATE HYDROLASE"/>
    <property type="match status" value="1"/>
</dbReference>
<dbReference type="InterPro" id="IPR024060">
    <property type="entry name" value="Ureidoglycolate_lyase_dom_sf"/>
</dbReference>
<keyword evidence="3 5" id="KW-0456">Lyase</keyword>
<dbReference type="InterPro" id="IPR011051">
    <property type="entry name" value="RmlC_Cupin_sf"/>
</dbReference>
<dbReference type="InterPro" id="IPR047233">
    <property type="entry name" value="UAH_cupin"/>
</dbReference>
<evidence type="ECO:0000256" key="1">
    <source>
        <dbReference type="ARBA" id="ARBA00011738"/>
    </source>
</evidence>
<protein>
    <submittedName>
        <fullName evidence="5">Ureidoglycolate lyase</fullName>
    </submittedName>
</protein>
<gene>
    <name evidence="5" type="ORF">SAMN02745724_02277</name>
</gene>
<dbReference type="STRING" id="1123010.SAMN02745724_02277"/>
<keyword evidence="6" id="KW-1185">Reference proteome</keyword>
<dbReference type="EMBL" id="FOLO01000015">
    <property type="protein sequence ID" value="SFC68643.1"/>
    <property type="molecule type" value="Genomic_DNA"/>
</dbReference>
<sequence>MSETHIYIDEKGYKTIVAKPLTATNFAIFGDVIECNEQVENFTINQGFTRRFHNLADIDVSDNDGKAIISIFRTIPLEQPIRIGMMERHPKGSQAFIPIGNQPYLVVVAPKGELNLSQIQVFIASSDQGVNYHKGTWHHFCLALNEQSDFLVVDRCGEGNNCDEITFIDEQKIIIKF</sequence>
<evidence type="ECO:0000256" key="2">
    <source>
        <dbReference type="ARBA" id="ARBA00022631"/>
    </source>
</evidence>
<reference evidence="5 6" key="1">
    <citation type="submission" date="2016-10" db="EMBL/GenBank/DDBJ databases">
        <authorList>
            <person name="de Groot N.N."/>
        </authorList>
    </citation>
    <scope>NUCLEOTIDE SEQUENCE [LARGE SCALE GENOMIC DNA]</scope>
    <source>
        <strain evidence="5 6">DSM 6059</strain>
    </source>
</reference>
<accession>A0A1I1LE35</accession>
<dbReference type="InterPro" id="IPR007247">
    <property type="entry name" value="Ureidogly_lyase"/>
</dbReference>
<dbReference type="SUPFAM" id="SSF51182">
    <property type="entry name" value="RmlC-like cupins"/>
    <property type="match status" value="1"/>
</dbReference>
<name>A0A1I1LE35_9GAMM</name>
<comment type="catalytic activity">
    <reaction evidence="4">
        <text>(S)-ureidoglycolate = urea + glyoxylate</text>
        <dbReference type="Rhea" id="RHEA:11304"/>
        <dbReference type="ChEBI" id="CHEBI:16199"/>
        <dbReference type="ChEBI" id="CHEBI:36655"/>
        <dbReference type="ChEBI" id="CHEBI:57296"/>
        <dbReference type="EC" id="4.3.2.3"/>
    </reaction>
</comment>
<dbReference type="PANTHER" id="PTHR21221:SF1">
    <property type="entry name" value="UREIDOGLYCOLATE LYASE"/>
    <property type="match status" value="1"/>
</dbReference>
<dbReference type="NCBIfam" id="NF002954">
    <property type="entry name" value="PRK03606.2-5"/>
    <property type="match status" value="1"/>
</dbReference>